<gene>
    <name evidence="1" type="ORF">S01H4_14255</name>
</gene>
<name>X0ZIL0_9ZZZZ</name>
<proteinExistence type="predicted"/>
<dbReference type="EMBL" id="BART01006254">
    <property type="protein sequence ID" value="GAG60208.1"/>
    <property type="molecule type" value="Genomic_DNA"/>
</dbReference>
<evidence type="ECO:0000313" key="1">
    <source>
        <dbReference type="EMBL" id="GAG60208.1"/>
    </source>
</evidence>
<protein>
    <submittedName>
        <fullName evidence="1">Uncharacterized protein</fullName>
    </submittedName>
</protein>
<accession>X0ZIL0</accession>
<reference evidence="1" key="1">
    <citation type="journal article" date="2014" name="Front. Microbiol.">
        <title>High frequency of phylogenetically diverse reductive dehalogenase-homologous genes in deep subseafloor sedimentary metagenomes.</title>
        <authorList>
            <person name="Kawai M."/>
            <person name="Futagami T."/>
            <person name="Toyoda A."/>
            <person name="Takaki Y."/>
            <person name="Nishi S."/>
            <person name="Hori S."/>
            <person name="Arai W."/>
            <person name="Tsubouchi T."/>
            <person name="Morono Y."/>
            <person name="Uchiyama I."/>
            <person name="Ito T."/>
            <person name="Fujiyama A."/>
            <person name="Inagaki F."/>
            <person name="Takami H."/>
        </authorList>
    </citation>
    <scope>NUCLEOTIDE SEQUENCE</scope>
    <source>
        <strain evidence="1">Expedition CK06-06</strain>
    </source>
</reference>
<comment type="caution">
    <text evidence="1">The sequence shown here is derived from an EMBL/GenBank/DDBJ whole genome shotgun (WGS) entry which is preliminary data.</text>
</comment>
<dbReference type="AlphaFoldDB" id="X0ZIL0"/>
<organism evidence="1">
    <name type="scientific">marine sediment metagenome</name>
    <dbReference type="NCBI Taxonomy" id="412755"/>
    <lineage>
        <taxon>unclassified sequences</taxon>
        <taxon>metagenomes</taxon>
        <taxon>ecological metagenomes</taxon>
    </lineage>
</organism>
<sequence>MTALLKVDNGDFTLQRNVSNLRVDQTTSAFDGGIVTATQTATNVIPVNNVTTAHYVWLRSLDTSTTNAVFVTLTVKLQAGDIAVLPVMSTNMTYYSTNGNVLLEYLIHAK</sequence>